<evidence type="ECO:0000256" key="1">
    <source>
        <dbReference type="SAM" id="Phobius"/>
    </source>
</evidence>
<keyword evidence="1" id="KW-0472">Membrane</keyword>
<keyword evidence="3" id="KW-1185">Reference proteome</keyword>
<feature type="transmembrane region" description="Helical" evidence="1">
    <location>
        <begin position="52"/>
        <end position="71"/>
    </location>
</feature>
<organism evidence="2 3">
    <name type="scientific">Dendrothele bispora (strain CBS 962.96)</name>
    <dbReference type="NCBI Taxonomy" id="1314807"/>
    <lineage>
        <taxon>Eukaryota</taxon>
        <taxon>Fungi</taxon>
        <taxon>Dikarya</taxon>
        <taxon>Basidiomycota</taxon>
        <taxon>Agaricomycotina</taxon>
        <taxon>Agaricomycetes</taxon>
        <taxon>Agaricomycetidae</taxon>
        <taxon>Agaricales</taxon>
        <taxon>Agaricales incertae sedis</taxon>
        <taxon>Dendrothele</taxon>
    </lineage>
</organism>
<dbReference type="AlphaFoldDB" id="A0A4S8LNH9"/>
<protein>
    <submittedName>
        <fullName evidence="2">Uncharacterized protein</fullName>
    </submittedName>
</protein>
<sequence>MYALLTDIRHRFHRPRNITDNHFFTYPRSLCPILNPHTPIPLPLPRSILKQSTHPLIIVIIVVVVIIRPFIHCCCCSTHRETVYISWRASALWRVGRSIFGIMLRRRLYEINVIFFLFLDIPLPLHPSKGLL</sequence>
<reference evidence="2 3" key="1">
    <citation type="journal article" date="2019" name="Nat. Ecol. Evol.">
        <title>Megaphylogeny resolves global patterns of mushroom evolution.</title>
        <authorList>
            <person name="Varga T."/>
            <person name="Krizsan K."/>
            <person name="Foldi C."/>
            <person name="Dima B."/>
            <person name="Sanchez-Garcia M."/>
            <person name="Sanchez-Ramirez S."/>
            <person name="Szollosi G.J."/>
            <person name="Szarkandi J.G."/>
            <person name="Papp V."/>
            <person name="Albert L."/>
            <person name="Andreopoulos W."/>
            <person name="Angelini C."/>
            <person name="Antonin V."/>
            <person name="Barry K.W."/>
            <person name="Bougher N.L."/>
            <person name="Buchanan P."/>
            <person name="Buyck B."/>
            <person name="Bense V."/>
            <person name="Catcheside P."/>
            <person name="Chovatia M."/>
            <person name="Cooper J."/>
            <person name="Damon W."/>
            <person name="Desjardin D."/>
            <person name="Finy P."/>
            <person name="Geml J."/>
            <person name="Haridas S."/>
            <person name="Hughes K."/>
            <person name="Justo A."/>
            <person name="Karasinski D."/>
            <person name="Kautmanova I."/>
            <person name="Kiss B."/>
            <person name="Kocsube S."/>
            <person name="Kotiranta H."/>
            <person name="LaButti K.M."/>
            <person name="Lechner B.E."/>
            <person name="Liimatainen K."/>
            <person name="Lipzen A."/>
            <person name="Lukacs Z."/>
            <person name="Mihaltcheva S."/>
            <person name="Morgado L.N."/>
            <person name="Niskanen T."/>
            <person name="Noordeloos M.E."/>
            <person name="Ohm R.A."/>
            <person name="Ortiz-Santana B."/>
            <person name="Ovrebo C."/>
            <person name="Racz N."/>
            <person name="Riley R."/>
            <person name="Savchenko A."/>
            <person name="Shiryaev A."/>
            <person name="Soop K."/>
            <person name="Spirin V."/>
            <person name="Szebenyi C."/>
            <person name="Tomsovsky M."/>
            <person name="Tulloss R.E."/>
            <person name="Uehling J."/>
            <person name="Grigoriev I.V."/>
            <person name="Vagvolgyi C."/>
            <person name="Papp T."/>
            <person name="Martin F.M."/>
            <person name="Miettinen O."/>
            <person name="Hibbett D.S."/>
            <person name="Nagy L.G."/>
        </authorList>
    </citation>
    <scope>NUCLEOTIDE SEQUENCE [LARGE SCALE GENOMIC DNA]</scope>
    <source>
        <strain evidence="2 3">CBS 962.96</strain>
    </source>
</reference>
<dbReference type="EMBL" id="ML179322">
    <property type="protein sequence ID" value="THU90889.1"/>
    <property type="molecule type" value="Genomic_DNA"/>
</dbReference>
<name>A0A4S8LNH9_DENBC</name>
<evidence type="ECO:0000313" key="3">
    <source>
        <dbReference type="Proteomes" id="UP000297245"/>
    </source>
</evidence>
<evidence type="ECO:0000313" key="2">
    <source>
        <dbReference type="EMBL" id="THU90889.1"/>
    </source>
</evidence>
<keyword evidence="1" id="KW-1133">Transmembrane helix</keyword>
<gene>
    <name evidence="2" type="ORF">K435DRAFT_246694</name>
</gene>
<proteinExistence type="predicted"/>
<accession>A0A4S8LNH9</accession>
<keyword evidence="1" id="KW-0812">Transmembrane</keyword>
<dbReference type="Proteomes" id="UP000297245">
    <property type="component" value="Unassembled WGS sequence"/>
</dbReference>
<feature type="transmembrane region" description="Helical" evidence="1">
    <location>
        <begin position="107"/>
        <end position="125"/>
    </location>
</feature>